<evidence type="ECO:0000256" key="5">
    <source>
        <dbReference type="ARBA" id="ARBA00022692"/>
    </source>
</evidence>
<accession>A0AA96EXL1</accession>
<evidence type="ECO:0000256" key="3">
    <source>
        <dbReference type="ARBA" id="ARBA00022676"/>
    </source>
</evidence>
<evidence type="ECO:0000256" key="7">
    <source>
        <dbReference type="ARBA" id="ARBA00023136"/>
    </source>
</evidence>
<keyword evidence="11" id="KW-1185">Reference proteome</keyword>
<keyword evidence="7 8" id="KW-0472">Membrane</keyword>
<feature type="transmembrane region" description="Helical" evidence="8">
    <location>
        <begin position="12"/>
        <end position="34"/>
    </location>
</feature>
<dbReference type="KEGG" id="fcj:RN605_05395"/>
<feature type="transmembrane region" description="Helical" evidence="8">
    <location>
        <begin position="203"/>
        <end position="219"/>
    </location>
</feature>
<gene>
    <name evidence="10" type="ORF">RN605_05395</name>
    <name evidence="9" type="ORF">RN608_12095</name>
</gene>
<dbReference type="GO" id="GO:0009103">
    <property type="term" value="P:lipopolysaccharide biosynthetic process"/>
    <property type="evidence" value="ECO:0007669"/>
    <property type="project" value="UniProtKB-ARBA"/>
</dbReference>
<dbReference type="Proteomes" id="UP001304515">
    <property type="component" value="Chromosome"/>
</dbReference>
<keyword evidence="2" id="KW-1003">Cell membrane</keyword>
<comment type="subcellular location">
    <subcellularLocation>
        <location evidence="1">Cell membrane</location>
        <topology evidence="1">Multi-pass membrane protein</topology>
    </subcellularLocation>
</comment>
<evidence type="ECO:0000256" key="8">
    <source>
        <dbReference type="SAM" id="Phobius"/>
    </source>
</evidence>
<keyword evidence="3" id="KW-0328">Glycosyltransferase</keyword>
<dbReference type="GO" id="GO:0016763">
    <property type="term" value="F:pentosyltransferase activity"/>
    <property type="evidence" value="ECO:0007669"/>
    <property type="project" value="TreeGrafter"/>
</dbReference>
<sequence>MSKLVISFIKKNPISFLVIYGIIIRSLVLFFYQIPTLFPDSDGYIELASKISTFSLDGYGGTRSPGYPLLIFLTGNWLKLTIIFQFFLGIITSILCFKIAYELLQNKKTAFITTFLFSSLIHIVFFETSILTEAFTYFLISYLFYLLIKNKLENSSSKQDLGLSFLLGFLVLVKPFYIFFPFLIFVAYSFNNFNLKKIISRKLVIFIFPLLTFLGWSYVNKLNTGYFTSTTLYGFNMAQNCVSFAENTTEEYKEIGTIYAKYRDYNIQQNKSVEMSIWDAHLELEKHTKLSLPDLSSKLSNYSNATIKLNPTEYLKQVFVSWWNFWKTNLYIDEQNFYLKKSNSFFDCLWNVEHFPLRLFKIFFLITIPMQLISFFKSKKIDTVFLITLLIFAASILQALVTYGTNSRFSYPFEFVMAIIVLVQAKKYFTKIRN</sequence>
<keyword evidence="6 8" id="KW-1133">Transmembrane helix</keyword>
<dbReference type="InterPro" id="IPR050297">
    <property type="entry name" value="LipidA_mod_glycosyltrf_83"/>
</dbReference>
<proteinExistence type="predicted"/>
<dbReference type="GO" id="GO:0005886">
    <property type="term" value="C:plasma membrane"/>
    <property type="evidence" value="ECO:0007669"/>
    <property type="project" value="UniProtKB-SubCell"/>
</dbReference>
<dbReference type="RefSeq" id="WP_313322897.1">
    <property type="nucleotide sequence ID" value="NZ_CP134878.1"/>
</dbReference>
<feature type="transmembrane region" description="Helical" evidence="8">
    <location>
        <begin position="383"/>
        <end position="403"/>
    </location>
</feature>
<dbReference type="EMBL" id="CP134878">
    <property type="protein sequence ID" value="WNM18745.1"/>
    <property type="molecule type" value="Genomic_DNA"/>
</dbReference>
<evidence type="ECO:0008006" key="12">
    <source>
        <dbReference type="Google" id="ProtNLM"/>
    </source>
</evidence>
<reference evidence="9 11" key="1">
    <citation type="submission" date="2023-09" db="EMBL/GenBank/DDBJ databases">
        <title>Flavobacterium sp. a novel bacteria isolate from Pepper rhizosphere.</title>
        <authorList>
            <person name="Peng Y."/>
            <person name="Lee J."/>
        </authorList>
    </citation>
    <scope>NUCLEOTIDE SEQUENCE</scope>
    <source>
        <strain evidence="9">PMR2A8</strain>
        <strain evidence="10 11">PMTSA4</strain>
    </source>
</reference>
<keyword evidence="5 8" id="KW-0812">Transmembrane</keyword>
<accession>A0AA96F6L5</accession>
<evidence type="ECO:0000256" key="2">
    <source>
        <dbReference type="ARBA" id="ARBA00022475"/>
    </source>
</evidence>
<evidence type="ECO:0000313" key="9">
    <source>
        <dbReference type="EMBL" id="WNM18745.1"/>
    </source>
</evidence>
<organism evidence="9">
    <name type="scientific">Flavobacterium capsici</name>
    <dbReference type="NCBI Taxonomy" id="3075618"/>
    <lineage>
        <taxon>Bacteria</taxon>
        <taxon>Pseudomonadati</taxon>
        <taxon>Bacteroidota</taxon>
        <taxon>Flavobacteriia</taxon>
        <taxon>Flavobacteriales</taxon>
        <taxon>Flavobacteriaceae</taxon>
        <taxon>Flavobacterium</taxon>
    </lineage>
</organism>
<keyword evidence="4" id="KW-0808">Transferase</keyword>
<feature type="transmembrane region" description="Helical" evidence="8">
    <location>
        <begin position="165"/>
        <end position="191"/>
    </location>
</feature>
<name>A0AA96EXL1_9FLAO</name>
<dbReference type="EMBL" id="CP134890">
    <property type="protein sequence ID" value="WNM22796.1"/>
    <property type="molecule type" value="Genomic_DNA"/>
</dbReference>
<dbReference type="PANTHER" id="PTHR33908:SF11">
    <property type="entry name" value="MEMBRANE PROTEIN"/>
    <property type="match status" value="1"/>
</dbReference>
<evidence type="ECO:0000313" key="11">
    <source>
        <dbReference type="Proteomes" id="UP001304515"/>
    </source>
</evidence>
<evidence type="ECO:0000256" key="6">
    <source>
        <dbReference type="ARBA" id="ARBA00022989"/>
    </source>
</evidence>
<feature type="transmembrane region" description="Helical" evidence="8">
    <location>
        <begin position="77"/>
        <end position="100"/>
    </location>
</feature>
<evidence type="ECO:0000313" key="10">
    <source>
        <dbReference type="EMBL" id="WNM22796.1"/>
    </source>
</evidence>
<dbReference type="PANTHER" id="PTHR33908">
    <property type="entry name" value="MANNOSYLTRANSFERASE YKCB-RELATED"/>
    <property type="match status" value="1"/>
</dbReference>
<evidence type="ECO:0000256" key="4">
    <source>
        <dbReference type="ARBA" id="ARBA00022679"/>
    </source>
</evidence>
<dbReference type="AlphaFoldDB" id="A0AA96EXL1"/>
<protein>
    <recommendedName>
        <fullName evidence="12">Glycosyltransferase family 39 protein</fullName>
    </recommendedName>
</protein>
<feature type="transmembrane region" description="Helical" evidence="8">
    <location>
        <begin position="112"/>
        <end position="145"/>
    </location>
</feature>
<evidence type="ECO:0000256" key="1">
    <source>
        <dbReference type="ARBA" id="ARBA00004651"/>
    </source>
</evidence>